<accession>A0A1I2I0I6</accession>
<dbReference type="InterPro" id="IPR052894">
    <property type="entry name" value="AsmA-related"/>
</dbReference>
<dbReference type="InterPro" id="IPR007844">
    <property type="entry name" value="AsmA"/>
</dbReference>
<dbReference type="PANTHER" id="PTHR30441">
    <property type="entry name" value="DUF748 DOMAIN-CONTAINING PROTEIN"/>
    <property type="match status" value="1"/>
</dbReference>
<dbReference type="GO" id="GO:0090313">
    <property type="term" value="P:regulation of protein targeting to membrane"/>
    <property type="evidence" value="ECO:0007669"/>
    <property type="project" value="TreeGrafter"/>
</dbReference>
<keyword evidence="5" id="KW-1185">Reference proteome</keyword>
<evidence type="ECO:0000256" key="1">
    <source>
        <dbReference type="SAM" id="MobiDB-lite"/>
    </source>
</evidence>
<proteinExistence type="predicted"/>
<dbReference type="PANTHER" id="PTHR30441:SF4">
    <property type="entry name" value="PROTEIN ASMA"/>
    <property type="match status" value="1"/>
</dbReference>
<keyword evidence="2" id="KW-0812">Transmembrane</keyword>
<evidence type="ECO:0000256" key="2">
    <source>
        <dbReference type="SAM" id="Phobius"/>
    </source>
</evidence>
<dbReference type="STRING" id="500610.SAMN02799615_03228"/>
<protein>
    <submittedName>
        <fullName evidence="4">AsmA protein</fullName>
    </submittedName>
</protein>
<dbReference type="Proteomes" id="UP000199477">
    <property type="component" value="Unassembled WGS sequence"/>
</dbReference>
<evidence type="ECO:0000313" key="4">
    <source>
        <dbReference type="EMBL" id="SFF35163.1"/>
    </source>
</evidence>
<dbReference type="Pfam" id="PF05170">
    <property type="entry name" value="AsmA"/>
    <property type="match status" value="1"/>
</dbReference>
<organism evidence="4 5">
    <name type="scientific">Dyella marensis</name>
    <dbReference type="NCBI Taxonomy" id="500610"/>
    <lineage>
        <taxon>Bacteria</taxon>
        <taxon>Pseudomonadati</taxon>
        <taxon>Pseudomonadota</taxon>
        <taxon>Gammaproteobacteria</taxon>
        <taxon>Lysobacterales</taxon>
        <taxon>Rhodanobacteraceae</taxon>
        <taxon>Dyella</taxon>
    </lineage>
</organism>
<dbReference type="AlphaFoldDB" id="A0A1I2I0I6"/>
<dbReference type="GO" id="GO:0005886">
    <property type="term" value="C:plasma membrane"/>
    <property type="evidence" value="ECO:0007669"/>
    <property type="project" value="TreeGrafter"/>
</dbReference>
<keyword evidence="2" id="KW-1133">Transmembrane helix</keyword>
<feature type="transmembrane region" description="Helical" evidence="2">
    <location>
        <begin position="12"/>
        <end position="37"/>
    </location>
</feature>
<dbReference type="EMBL" id="FONH01000014">
    <property type="protein sequence ID" value="SFF35163.1"/>
    <property type="molecule type" value="Genomic_DNA"/>
</dbReference>
<name>A0A1I2I0I6_9GAMM</name>
<sequence>MRLRVSLPRWLRIALWSIAGAALAALLTLVVSLYLLLQPDRFTALLQREASNAGLVLNLASPASPTLFPRPALELQGLTLSAKGAGMPILLAARGRLQLPWRALLGKETAISRLEIDSPRMDLDALEAWLASLPPRNASEPPQIPRIDAGVRVTRGSLVRGNELLLGDVSLDAGSLISGQPFPLSISAKDAAGEPLQLDLSATPRLKGDTLQLDAIGVHFSQGSTLTLQLAGEAHWHGAADASLRLRGKLDHAEAGVYDTSLVLTPANQVDPLLLGIKLDGPGNHADLRLPPLALADWWSQLNHPQDPHLSVPPGTGTAEIAKLETGGISIEGLSIKAGVAPATSAATPADSKTATPRAPK</sequence>
<reference evidence="5" key="1">
    <citation type="submission" date="2016-10" db="EMBL/GenBank/DDBJ databases">
        <authorList>
            <person name="Varghese N."/>
            <person name="Submissions S."/>
        </authorList>
    </citation>
    <scope>NUCLEOTIDE SEQUENCE [LARGE SCALE GENOMIC DNA]</scope>
    <source>
        <strain evidence="5">UNC178MFTsu3.1</strain>
    </source>
</reference>
<keyword evidence="2" id="KW-0472">Membrane</keyword>
<dbReference type="RefSeq" id="WP_331279780.1">
    <property type="nucleotide sequence ID" value="NZ_FONH01000014.1"/>
</dbReference>
<evidence type="ECO:0000259" key="3">
    <source>
        <dbReference type="Pfam" id="PF05170"/>
    </source>
</evidence>
<feature type="region of interest" description="Disordered" evidence="1">
    <location>
        <begin position="341"/>
        <end position="361"/>
    </location>
</feature>
<feature type="domain" description="AsmA" evidence="3">
    <location>
        <begin position="18"/>
        <end position="141"/>
    </location>
</feature>
<evidence type="ECO:0000313" key="5">
    <source>
        <dbReference type="Proteomes" id="UP000199477"/>
    </source>
</evidence>
<gene>
    <name evidence="4" type="ORF">SAMN02799615_03228</name>
</gene>